<evidence type="ECO:0000256" key="9">
    <source>
        <dbReference type="RuleBase" id="RU361264"/>
    </source>
</evidence>
<accession>A0ABQ0F3T6</accession>
<evidence type="ECO:0000256" key="3">
    <source>
        <dbReference type="ARBA" id="ARBA00004414"/>
    </source>
</evidence>
<feature type="transmembrane region" description="Helical" evidence="9">
    <location>
        <begin position="224"/>
        <end position="250"/>
    </location>
</feature>
<evidence type="ECO:0000313" key="11">
    <source>
        <dbReference type="EMBL" id="GAB1293946.1"/>
    </source>
</evidence>
<feature type="transmembrane region" description="Helical" evidence="9">
    <location>
        <begin position="153"/>
        <end position="172"/>
    </location>
</feature>
<dbReference type="InterPro" id="IPR006977">
    <property type="entry name" value="Yip1_dom"/>
</dbReference>
<evidence type="ECO:0000256" key="8">
    <source>
        <dbReference type="ARBA" id="ARBA00023136"/>
    </source>
</evidence>
<keyword evidence="7" id="KW-0333">Golgi apparatus</keyword>
<evidence type="ECO:0000256" key="1">
    <source>
        <dbReference type="ARBA" id="ARBA00004198"/>
    </source>
</evidence>
<evidence type="ECO:0000256" key="5">
    <source>
        <dbReference type="ARBA" id="ARBA00022692"/>
    </source>
</evidence>
<keyword evidence="12" id="KW-1185">Reference proteome</keyword>
<dbReference type="EMBL" id="BAAFST010000009">
    <property type="protein sequence ID" value="GAB1293946.1"/>
    <property type="molecule type" value="Genomic_DNA"/>
</dbReference>
<evidence type="ECO:0000256" key="6">
    <source>
        <dbReference type="ARBA" id="ARBA00022989"/>
    </source>
</evidence>
<dbReference type="PANTHER" id="PTHR12822:SF3">
    <property type="entry name" value="PROTEIN YIPF2"/>
    <property type="match status" value="1"/>
</dbReference>
<evidence type="ECO:0000256" key="2">
    <source>
        <dbReference type="ARBA" id="ARBA00004257"/>
    </source>
</evidence>
<dbReference type="Pfam" id="PF04893">
    <property type="entry name" value="Yip1"/>
    <property type="match status" value="1"/>
</dbReference>
<comment type="subcellular location">
    <subcellularLocation>
        <location evidence="9">Golgi apparatus membrane</location>
        <topology evidence="9">Multi-pass membrane protein</topology>
    </subcellularLocation>
    <subcellularLocation>
        <location evidence="2">Golgi apparatus</location>
        <location evidence="2">cis-Golgi network membrane</location>
        <topology evidence="2">Multi-pass membrane protein</topology>
    </subcellularLocation>
    <subcellularLocation>
        <location evidence="1">Golgi apparatus</location>
        <location evidence="1">trans-Golgi network membrane</location>
    </subcellularLocation>
    <subcellularLocation>
        <location evidence="3">Late endosome membrane</location>
    </subcellularLocation>
</comment>
<comment type="similarity">
    <text evidence="4 9">Belongs to the YIP1 family.</text>
</comment>
<evidence type="ECO:0000256" key="7">
    <source>
        <dbReference type="ARBA" id="ARBA00023034"/>
    </source>
</evidence>
<sequence length="357" mass="39594">MNWPSTEFEDATNLLAETPDAATTSQSDLLTSREHVAVVVGSGIGYGAEVGEEEDDKTSLLQEDKPQPRFWTFDYYQSFFDVDTSQVLDRIIGSLLPHPGHNFVRHHLRNRPDLYGPPTELGWVDRRSWMDTRSRSSVSRGPGHTPEVQKSPFWICATLAFVLAVTGNLTLVLAQRRDPSIHYSPQFHKVTIAGITIYCYAWLVPLALWGFLRWRQGTRERMGLYTFLETVCVYGYSLFVFIPTVVLWLIPVQWLQWLFGALALALSAAGLVFTLWPVVREDARLVAAALLSTVVLLHALLALGCKVAVLLPATASGPCGTSTPSHTAQCSAAQFSPAHDDLAKLKGYYLSCPLGED</sequence>
<keyword evidence="8 9" id="KW-0472">Membrane</keyword>
<protein>
    <recommendedName>
        <fullName evidence="9">Protein YIPF</fullName>
    </recommendedName>
</protein>
<organism evidence="11 12">
    <name type="scientific">Apodemus speciosus</name>
    <name type="common">Large Japanese field mouse</name>
    <dbReference type="NCBI Taxonomy" id="105296"/>
    <lineage>
        <taxon>Eukaryota</taxon>
        <taxon>Metazoa</taxon>
        <taxon>Chordata</taxon>
        <taxon>Craniata</taxon>
        <taxon>Vertebrata</taxon>
        <taxon>Euteleostomi</taxon>
        <taxon>Mammalia</taxon>
        <taxon>Eutheria</taxon>
        <taxon>Euarchontoglires</taxon>
        <taxon>Glires</taxon>
        <taxon>Rodentia</taxon>
        <taxon>Myomorpha</taxon>
        <taxon>Muroidea</taxon>
        <taxon>Muridae</taxon>
        <taxon>Murinae</taxon>
        <taxon>Apodemus</taxon>
    </lineage>
</organism>
<feature type="domain" description="Yip1" evidence="10">
    <location>
        <begin position="147"/>
        <end position="302"/>
    </location>
</feature>
<proteinExistence type="inferred from homology"/>
<dbReference type="InterPro" id="IPR039765">
    <property type="entry name" value="Yip5/YIPF1/YIPF2"/>
</dbReference>
<comment type="caution">
    <text evidence="11">The sequence shown here is derived from an EMBL/GenBank/DDBJ whole genome shotgun (WGS) entry which is preliminary data.</text>
</comment>
<feature type="transmembrane region" description="Helical" evidence="9">
    <location>
        <begin position="256"/>
        <end position="278"/>
    </location>
</feature>
<feature type="transmembrane region" description="Helical" evidence="9">
    <location>
        <begin position="285"/>
        <end position="304"/>
    </location>
</feature>
<keyword evidence="5 9" id="KW-0812">Transmembrane</keyword>
<reference evidence="11 12" key="1">
    <citation type="submission" date="2024-08" db="EMBL/GenBank/DDBJ databases">
        <title>The draft genome of Apodemus speciosus.</title>
        <authorList>
            <person name="Nabeshima K."/>
            <person name="Suzuki S."/>
            <person name="Onuma M."/>
        </authorList>
    </citation>
    <scope>NUCLEOTIDE SEQUENCE [LARGE SCALE GENOMIC DNA]</scope>
    <source>
        <strain evidence="11">IB14-021</strain>
    </source>
</reference>
<dbReference type="Proteomes" id="UP001623349">
    <property type="component" value="Unassembled WGS sequence"/>
</dbReference>
<evidence type="ECO:0000256" key="4">
    <source>
        <dbReference type="ARBA" id="ARBA00010596"/>
    </source>
</evidence>
<name>A0ABQ0F3T6_APOSI</name>
<evidence type="ECO:0000259" key="10">
    <source>
        <dbReference type="Pfam" id="PF04893"/>
    </source>
</evidence>
<dbReference type="PANTHER" id="PTHR12822">
    <property type="entry name" value="PROTEIN YIPF"/>
    <property type="match status" value="1"/>
</dbReference>
<evidence type="ECO:0000313" key="12">
    <source>
        <dbReference type="Proteomes" id="UP001623349"/>
    </source>
</evidence>
<keyword evidence="6 9" id="KW-1133">Transmembrane helix</keyword>
<gene>
    <name evidence="11" type="ORF">APTSU1_000917900</name>
</gene>
<feature type="transmembrane region" description="Helical" evidence="9">
    <location>
        <begin position="192"/>
        <end position="212"/>
    </location>
</feature>